<dbReference type="SUPFAM" id="SSF46785">
    <property type="entry name" value="Winged helix' DNA-binding domain"/>
    <property type="match status" value="1"/>
</dbReference>
<dbReference type="CDD" id="cd07377">
    <property type="entry name" value="WHTH_GntR"/>
    <property type="match status" value="1"/>
</dbReference>
<dbReference type="InterPro" id="IPR015424">
    <property type="entry name" value="PyrdxlP-dep_Trfase"/>
</dbReference>
<dbReference type="Gene3D" id="3.40.640.10">
    <property type="entry name" value="Type I PLP-dependent aspartate aminotransferase-like (Major domain)"/>
    <property type="match status" value="1"/>
</dbReference>
<dbReference type="SUPFAM" id="SSF53383">
    <property type="entry name" value="PLP-dependent transferases"/>
    <property type="match status" value="1"/>
</dbReference>
<dbReference type="InterPro" id="IPR015421">
    <property type="entry name" value="PyrdxlP-dep_Trfase_major"/>
</dbReference>
<dbReference type="EMBL" id="JAEHFJ010000001">
    <property type="protein sequence ID" value="MBJ2173049.1"/>
    <property type="molecule type" value="Genomic_DNA"/>
</dbReference>
<dbReference type="InterPro" id="IPR004839">
    <property type="entry name" value="Aminotransferase_I/II_large"/>
</dbReference>
<reference evidence="7 8" key="1">
    <citation type="submission" date="2020-12" db="EMBL/GenBank/DDBJ databases">
        <title>Aureibaculum luteum sp. nov. and Aureibaculum flavum sp. nov., novel members of the family Flavobacteriaceae isolated from Antarctic intertidal sediments.</title>
        <authorList>
            <person name="He X."/>
            <person name="Zhang X."/>
        </authorList>
    </citation>
    <scope>NUCLEOTIDE SEQUENCE [LARGE SCALE GENOMIC DNA]</scope>
    <source>
        <strain evidence="7 8">A20</strain>
    </source>
</reference>
<dbReference type="Proteomes" id="UP000623301">
    <property type="component" value="Unassembled WGS sequence"/>
</dbReference>
<dbReference type="InterPro" id="IPR036390">
    <property type="entry name" value="WH_DNA-bd_sf"/>
</dbReference>
<dbReference type="InterPro" id="IPR000524">
    <property type="entry name" value="Tscrpt_reg_HTH_GntR"/>
</dbReference>
<dbReference type="RefSeq" id="WP_198839855.1">
    <property type="nucleotide sequence ID" value="NZ_JAEHFJ010000001.1"/>
</dbReference>
<comment type="caution">
    <text evidence="7">The sequence shown here is derived from an EMBL/GenBank/DDBJ whole genome shotgun (WGS) entry which is preliminary data.</text>
</comment>
<sequence>MFPYKTSIQFDRKSNQALYLQLSNQIIQLIKNQTLVPTTKLPGSRTLAAQLNVHRKTIVACYEELLLQGWVESIPKKGTFVHRNLPVLNQQKLKDTEVSDLKINAGFSFYKNTISPKNLLIRKENFMYLDDGISDARLTPMDEIARTYRRISSKKSVCEHLSYGSTYGNDTLREVLVAYLNETRGLHISKENVLITRGSQMGIYLSSQLLLQKDDVVVVGNTNYLSADTTFLNQHATLERVLVDKDGIVTDAIEKLCKRKQIKAVYVTSHHHHPTTVTLSAKRRIHLLNLAKHYNFAIIEDDYDYDFNYNHAPILPLASHDTNGNVIYIGSVCKTVAPVFRIGYLIASKEFVDEASKLRGIVDRQGDALLELTFADFIKSGDLDRHIRKVMKINQQRRNLFCKLLKEELGSCITFDTPIGGMAVWAKLNSNYSWATVAEVAKKNQLEIGNWQRYDSAKLGHNCIRIGFASYNAGEIQELIRRLKKTMEETMEMYRCPQLF</sequence>
<protein>
    <submittedName>
        <fullName evidence="7">PLP-dependent aminotransferase family protein</fullName>
    </submittedName>
</protein>
<dbReference type="PROSITE" id="PS50949">
    <property type="entry name" value="HTH_GNTR"/>
    <property type="match status" value="1"/>
</dbReference>
<name>A0ABS0WM84_9FLAO</name>
<evidence type="ECO:0000313" key="8">
    <source>
        <dbReference type="Proteomes" id="UP000623301"/>
    </source>
</evidence>
<keyword evidence="5" id="KW-0804">Transcription</keyword>
<accession>A0ABS0WM84</accession>
<dbReference type="SMART" id="SM00345">
    <property type="entry name" value="HTH_GNTR"/>
    <property type="match status" value="1"/>
</dbReference>
<evidence type="ECO:0000256" key="1">
    <source>
        <dbReference type="ARBA" id="ARBA00005384"/>
    </source>
</evidence>
<evidence type="ECO:0000256" key="3">
    <source>
        <dbReference type="ARBA" id="ARBA00023015"/>
    </source>
</evidence>
<keyword evidence="8" id="KW-1185">Reference proteome</keyword>
<evidence type="ECO:0000259" key="6">
    <source>
        <dbReference type="PROSITE" id="PS50949"/>
    </source>
</evidence>
<dbReference type="InterPro" id="IPR051446">
    <property type="entry name" value="HTH_trans_reg/aminotransferase"/>
</dbReference>
<gene>
    <name evidence="7" type="ORF">JBL43_02290</name>
</gene>
<dbReference type="CDD" id="cd00609">
    <property type="entry name" value="AAT_like"/>
    <property type="match status" value="1"/>
</dbReference>
<evidence type="ECO:0000256" key="5">
    <source>
        <dbReference type="ARBA" id="ARBA00023163"/>
    </source>
</evidence>
<dbReference type="InterPro" id="IPR036388">
    <property type="entry name" value="WH-like_DNA-bd_sf"/>
</dbReference>
<dbReference type="Pfam" id="PF00392">
    <property type="entry name" value="GntR"/>
    <property type="match status" value="1"/>
</dbReference>
<evidence type="ECO:0000256" key="2">
    <source>
        <dbReference type="ARBA" id="ARBA00022898"/>
    </source>
</evidence>
<keyword evidence="7" id="KW-0032">Aminotransferase</keyword>
<evidence type="ECO:0000256" key="4">
    <source>
        <dbReference type="ARBA" id="ARBA00023125"/>
    </source>
</evidence>
<dbReference type="PANTHER" id="PTHR46577">
    <property type="entry name" value="HTH-TYPE TRANSCRIPTIONAL REGULATORY PROTEIN GABR"/>
    <property type="match status" value="1"/>
</dbReference>
<dbReference type="GO" id="GO:0008483">
    <property type="term" value="F:transaminase activity"/>
    <property type="evidence" value="ECO:0007669"/>
    <property type="project" value="UniProtKB-KW"/>
</dbReference>
<organism evidence="7 8">
    <name type="scientific">Aureibaculum flavum</name>
    <dbReference type="NCBI Taxonomy" id="2795986"/>
    <lineage>
        <taxon>Bacteria</taxon>
        <taxon>Pseudomonadati</taxon>
        <taxon>Bacteroidota</taxon>
        <taxon>Flavobacteriia</taxon>
        <taxon>Flavobacteriales</taxon>
        <taxon>Flavobacteriaceae</taxon>
        <taxon>Aureibaculum</taxon>
    </lineage>
</organism>
<comment type="similarity">
    <text evidence="1">In the C-terminal section; belongs to the class-I pyridoxal-phosphate-dependent aminotransferase family.</text>
</comment>
<keyword evidence="4" id="KW-0238">DNA-binding</keyword>
<dbReference type="Gene3D" id="1.10.10.10">
    <property type="entry name" value="Winged helix-like DNA-binding domain superfamily/Winged helix DNA-binding domain"/>
    <property type="match status" value="1"/>
</dbReference>
<proteinExistence type="inferred from homology"/>
<feature type="domain" description="HTH gntR-type" evidence="6">
    <location>
        <begin position="16"/>
        <end position="84"/>
    </location>
</feature>
<keyword evidence="3" id="KW-0805">Transcription regulation</keyword>
<keyword evidence="7" id="KW-0808">Transferase</keyword>
<dbReference type="Pfam" id="PF00155">
    <property type="entry name" value="Aminotran_1_2"/>
    <property type="match status" value="1"/>
</dbReference>
<dbReference type="PANTHER" id="PTHR46577:SF1">
    <property type="entry name" value="HTH-TYPE TRANSCRIPTIONAL REGULATORY PROTEIN GABR"/>
    <property type="match status" value="1"/>
</dbReference>
<keyword evidence="2" id="KW-0663">Pyridoxal phosphate</keyword>
<evidence type="ECO:0000313" key="7">
    <source>
        <dbReference type="EMBL" id="MBJ2173049.1"/>
    </source>
</evidence>